<dbReference type="EMBL" id="KB932800">
    <property type="protein sequence ID" value="EOO04114.1"/>
    <property type="molecule type" value="Genomic_DNA"/>
</dbReference>
<dbReference type="Pfam" id="PF00264">
    <property type="entry name" value="Tyrosinase"/>
    <property type="match status" value="1"/>
</dbReference>
<evidence type="ECO:0000256" key="1">
    <source>
        <dbReference type="ARBA" id="ARBA00022723"/>
    </source>
</evidence>
<evidence type="ECO:0000313" key="5">
    <source>
        <dbReference type="Proteomes" id="UP000014074"/>
    </source>
</evidence>
<dbReference type="InterPro" id="IPR002227">
    <property type="entry name" value="Tyrosinase_Cu-bd"/>
</dbReference>
<dbReference type="InterPro" id="IPR008922">
    <property type="entry name" value="Di-copper_centre_dom_sf"/>
</dbReference>
<dbReference type="KEGG" id="tmn:UCRPA7_371"/>
<dbReference type="PROSITE" id="PS00498">
    <property type="entry name" value="TYROSINASE_2"/>
    <property type="match status" value="1"/>
</dbReference>
<dbReference type="AlphaFoldDB" id="R8BXV7"/>
<dbReference type="PANTHER" id="PTHR11474">
    <property type="entry name" value="TYROSINASE FAMILY MEMBER"/>
    <property type="match status" value="1"/>
</dbReference>
<dbReference type="RefSeq" id="XP_007911158.1">
    <property type="nucleotide sequence ID" value="XM_007912967.1"/>
</dbReference>
<sequence>MKQTPYIHISAIFLTWHRYYIWTYEKMLQEKCGYKGTIPYWEWGYDIADPSASPIFDGSETSLGSDGAPISPHPPMLLLPPGPSNSLVTIPPGAGGGCVHSGPFANMTVHLGPQQLPVLGSTNITGQADPFADNPRCLRRDLSAYSATRWASFRNTTRVVLDYDTIELFQAYLGGDPRYILQELGVHGGGHYAIGGDPGSDVAVSPGDPAFYLHHGQIDRVYWMWQMLDFENRQGVWGTGTALDDPPSANVTVEDYVELLPLNGPIQIKDLMNVVGGTPLCYVYE</sequence>
<accession>R8BXV7</accession>
<dbReference type="PANTHER" id="PTHR11474:SF125">
    <property type="entry name" value="N-ACETYL-6-HYDROXYTRYPTOPHAN OXIDASE IVOB-RELATED"/>
    <property type="match status" value="1"/>
</dbReference>
<proteinExistence type="predicted"/>
<dbReference type="InterPro" id="IPR050316">
    <property type="entry name" value="Tyrosinase/Hemocyanin"/>
</dbReference>
<dbReference type="OrthoDB" id="6132182at2759"/>
<dbReference type="Gene3D" id="1.10.1280.10">
    <property type="entry name" value="Di-copper center containing domain from catechol oxidase"/>
    <property type="match status" value="1"/>
</dbReference>
<reference evidence="5" key="1">
    <citation type="journal article" date="2013" name="Genome Announc.">
        <title>Draft genome sequence of the ascomycete Phaeoacremonium aleophilum strain UCR-PA7, a causal agent of the esca disease complex in grapevines.</title>
        <authorList>
            <person name="Blanco-Ulate B."/>
            <person name="Rolshausen P."/>
            <person name="Cantu D."/>
        </authorList>
    </citation>
    <scope>NUCLEOTIDE SEQUENCE [LARGE SCALE GENOMIC DNA]</scope>
    <source>
        <strain evidence="5">UCR-PA7</strain>
    </source>
</reference>
<evidence type="ECO:0000256" key="2">
    <source>
        <dbReference type="ARBA" id="ARBA00023002"/>
    </source>
</evidence>
<dbReference type="SUPFAM" id="SSF48056">
    <property type="entry name" value="Di-copper centre-containing domain"/>
    <property type="match status" value="1"/>
</dbReference>
<name>R8BXV7_PHAM7</name>
<evidence type="ECO:0000259" key="3">
    <source>
        <dbReference type="PROSITE" id="PS00498"/>
    </source>
</evidence>
<keyword evidence="5" id="KW-1185">Reference proteome</keyword>
<dbReference type="GO" id="GO:0046872">
    <property type="term" value="F:metal ion binding"/>
    <property type="evidence" value="ECO:0007669"/>
    <property type="project" value="UniProtKB-KW"/>
</dbReference>
<dbReference type="HOGENOM" id="CLU_035914_0_2_1"/>
<protein>
    <submittedName>
        <fullName evidence="4">Putative tyrosinase-like protein</fullName>
    </submittedName>
</protein>
<feature type="domain" description="Tyrosinase copper-binding" evidence="3">
    <location>
        <begin position="208"/>
        <end position="219"/>
    </location>
</feature>
<keyword evidence="2" id="KW-0560">Oxidoreductase</keyword>
<gene>
    <name evidence="4" type="ORF">UCRPA7_371</name>
</gene>
<dbReference type="PRINTS" id="PR00092">
    <property type="entry name" value="TYROSINASE"/>
</dbReference>
<dbReference type="GeneID" id="19324084"/>
<dbReference type="Proteomes" id="UP000014074">
    <property type="component" value="Unassembled WGS sequence"/>
</dbReference>
<organism evidence="4 5">
    <name type="scientific">Phaeoacremonium minimum (strain UCR-PA7)</name>
    <name type="common">Esca disease fungus</name>
    <name type="synonym">Togninia minima</name>
    <dbReference type="NCBI Taxonomy" id="1286976"/>
    <lineage>
        <taxon>Eukaryota</taxon>
        <taxon>Fungi</taxon>
        <taxon>Dikarya</taxon>
        <taxon>Ascomycota</taxon>
        <taxon>Pezizomycotina</taxon>
        <taxon>Sordariomycetes</taxon>
        <taxon>Sordariomycetidae</taxon>
        <taxon>Togniniales</taxon>
        <taxon>Togniniaceae</taxon>
        <taxon>Phaeoacremonium</taxon>
    </lineage>
</organism>
<dbReference type="eggNOG" id="ENOG502RM4B">
    <property type="taxonomic scope" value="Eukaryota"/>
</dbReference>
<keyword evidence="1" id="KW-0479">Metal-binding</keyword>
<evidence type="ECO:0000313" key="4">
    <source>
        <dbReference type="EMBL" id="EOO04114.1"/>
    </source>
</evidence>
<dbReference type="GO" id="GO:0016491">
    <property type="term" value="F:oxidoreductase activity"/>
    <property type="evidence" value="ECO:0007669"/>
    <property type="project" value="UniProtKB-KW"/>
</dbReference>